<accession>A0A0A9GX47</accession>
<reference evidence="1" key="2">
    <citation type="journal article" date="2015" name="Data Brief">
        <title>Shoot transcriptome of the giant reed, Arundo donax.</title>
        <authorList>
            <person name="Barrero R.A."/>
            <person name="Guerrero F.D."/>
            <person name="Moolhuijzen P."/>
            <person name="Goolsby J.A."/>
            <person name="Tidwell J."/>
            <person name="Bellgard S.E."/>
            <person name="Bellgard M.I."/>
        </authorList>
    </citation>
    <scope>NUCLEOTIDE SEQUENCE</scope>
    <source>
        <tissue evidence="1">Shoot tissue taken approximately 20 cm above the soil surface</tissue>
    </source>
</reference>
<protein>
    <submittedName>
        <fullName evidence="1">Uncharacterized protein</fullName>
    </submittedName>
</protein>
<proteinExistence type="predicted"/>
<evidence type="ECO:0000313" key="1">
    <source>
        <dbReference type="EMBL" id="JAE25168.1"/>
    </source>
</evidence>
<dbReference type="EMBL" id="GBRH01172728">
    <property type="protein sequence ID" value="JAE25168.1"/>
    <property type="molecule type" value="Transcribed_RNA"/>
</dbReference>
<organism evidence="1">
    <name type="scientific">Arundo donax</name>
    <name type="common">Giant reed</name>
    <name type="synonym">Donax arundinaceus</name>
    <dbReference type="NCBI Taxonomy" id="35708"/>
    <lineage>
        <taxon>Eukaryota</taxon>
        <taxon>Viridiplantae</taxon>
        <taxon>Streptophyta</taxon>
        <taxon>Embryophyta</taxon>
        <taxon>Tracheophyta</taxon>
        <taxon>Spermatophyta</taxon>
        <taxon>Magnoliopsida</taxon>
        <taxon>Liliopsida</taxon>
        <taxon>Poales</taxon>
        <taxon>Poaceae</taxon>
        <taxon>PACMAD clade</taxon>
        <taxon>Arundinoideae</taxon>
        <taxon>Arundineae</taxon>
        <taxon>Arundo</taxon>
    </lineage>
</organism>
<name>A0A0A9GX47_ARUDO</name>
<sequence length="36" mass="4193">MRCRRPMVGQVWNGVDYMTVLAETCSFVYFATKCKT</sequence>
<reference evidence="1" key="1">
    <citation type="submission" date="2014-09" db="EMBL/GenBank/DDBJ databases">
        <authorList>
            <person name="Magalhaes I.L.F."/>
            <person name="Oliveira U."/>
            <person name="Santos F.R."/>
            <person name="Vidigal T.H.D.A."/>
            <person name="Brescovit A.D."/>
            <person name="Santos A.J."/>
        </authorList>
    </citation>
    <scope>NUCLEOTIDE SEQUENCE</scope>
    <source>
        <tissue evidence="1">Shoot tissue taken approximately 20 cm above the soil surface</tissue>
    </source>
</reference>
<dbReference type="AlphaFoldDB" id="A0A0A9GX47"/>